<dbReference type="Proteomes" id="UP001159427">
    <property type="component" value="Unassembled WGS sequence"/>
</dbReference>
<feature type="repeat" description="Solcar" evidence="9">
    <location>
        <begin position="113"/>
        <end position="201"/>
    </location>
</feature>
<evidence type="ECO:0000256" key="2">
    <source>
        <dbReference type="ARBA" id="ARBA00006375"/>
    </source>
</evidence>
<evidence type="ECO:0000256" key="11">
    <source>
        <dbReference type="SAM" id="Phobius"/>
    </source>
</evidence>
<keyword evidence="3 10" id="KW-0813">Transport</keyword>
<evidence type="ECO:0000313" key="12">
    <source>
        <dbReference type="EMBL" id="CAH3019575.1"/>
    </source>
</evidence>
<keyword evidence="8 9" id="KW-0472">Membrane</keyword>
<dbReference type="PROSITE" id="PS50920">
    <property type="entry name" value="SOLCAR"/>
    <property type="match status" value="3"/>
</dbReference>
<evidence type="ECO:0008006" key="14">
    <source>
        <dbReference type="Google" id="ProtNLM"/>
    </source>
</evidence>
<dbReference type="PANTHER" id="PTHR45624:SF4">
    <property type="entry name" value="CONGESTED-LIKE TRACHEA PROTEIN-RELATED"/>
    <property type="match status" value="1"/>
</dbReference>
<feature type="transmembrane region" description="Helical" evidence="11">
    <location>
        <begin position="118"/>
        <end position="139"/>
    </location>
</feature>
<feature type="repeat" description="Solcar" evidence="9">
    <location>
        <begin position="14"/>
        <end position="103"/>
    </location>
</feature>
<dbReference type="PANTHER" id="PTHR45624">
    <property type="entry name" value="MITOCHONDRIAL BASIC AMINO ACIDS TRANSPORTER-RELATED"/>
    <property type="match status" value="1"/>
</dbReference>
<comment type="caution">
    <text evidence="12">The sequence shown here is derived from an EMBL/GenBank/DDBJ whole genome shotgun (WGS) entry which is preliminary data.</text>
</comment>
<feature type="repeat" description="Solcar" evidence="9">
    <location>
        <begin position="212"/>
        <end position="298"/>
    </location>
</feature>
<organism evidence="12 13">
    <name type="scientific">Porites evermanni</name>
    <dbReference type="NCBI Taxonomy" id="104178"/>
    <lineage>
        <taxon>Eukaryota</taxon>
        <taxon>Metazoa</taxon>
        <taxon>Cnidaria</taxon>
        <taxon>Anthozoa</taxon>
        <taxon>Hexacorallia</taxon>
        <taxon>Scleractinia</taxon>
        <taxon>Fungiina</taxon>
        <taxon>Poritidae</taxon>
        <taxon>Porites</taxon>
    </lineage>
</organism>
<accession>A0ABN8LU35</accession>
<evidence type="ECO:0000313" key="13">
    <source>
        <dbReference type="Proteomes" id="UP001159427"/>
    </source>
</evidence>
<evidence type="ECO:0000256" key="4">
    <source>
        <dbReference type="ARBA" id="ARBA00022692"/>
    </source>
</evidence>
<keyword evidence="4 9" id="KW-0812">Transmembrane</keyword>
<dbReference type="SUPFAM" id="SSF103506">
    <property type="entry name" value="Mitochondrial carrier"/>
    <property type="match status" value="1"/>
</dbReference>
<dbReference type="InterPro" id="IPR050567">
    <property type="entry name" value="Mitochondrial_Carrier"/>
</dbReference>
<name>A0ABN8LU35_9CNID</name>
<keyword evidence="7" id="KW-0496">Mitochondrion</keyword>
<feature type="transmembrane region" description="Helical" evidence="11">
    <location>
        <begin position="74"/>
        <end position="98"/>
    </location>
</feature>
<dbReference type="InterPro" id="IPR018108">
    <property type="entry name" value="MCP_transmembrane"/>
</dbReference>
<evidence type="ECO:0000256" key="3">
    <source>
        <dbReference type="ARBA" id="ARBA00022448"/>
    </source>
</evidence>
<evidence type="ECO:0000256" key="5">
    <source>
        <dbReference type="ARBA" id="ARBA00022737"/>
    </source>
</evidence>
<comment type="subcellular location">
    <subcellularLocation>
        <location evidence="1">Mitochondrion membrane</location>
        <topology evidence="1">Multi-pass membrane protein</topology>
    </subcellularLocation>
</comment>
<dbReference type="Pfam" id="PF00153">
    <property type="entry name" value="Mito_carr"/>
    <property type="match status" value="3"/>
</dbReference>
<feature type="transmembrane region" description="Helical" evidence="11">
    <location>
        <begin position="174"/>
        <end position="194"/>
    </location>
</feature>
<evidence type="ECO:0000256" key="1">
    <source>
        <dbReference type="ARBA" id="ARBA00004225"/>
    </source>
</evidence>
<evidence type="ECO:0000256" key="6">
    <source>
        <dbReference type="ARBA" id="ARBA00022989"/>
    </source>
</evidence>
<keyword evidence="6 11" id="KW-1133">Transmembrane helix</keyword>
<gene>
    <name evidence="12" type="ORF">PEVE_00003158</name>
</gene>
<keyword evidence="13" id="KW-1185">Reference proteome</keyword>
<reference evidence="12 13" key="1">
    <citation type="submission" date="2022-05" db="EMBL/GenBank/DDBJ databases">
        <authorList>
            <consortium name="Genoscope - CEA"/>
            <person name="William W."/>
        </authorList>
    </citation>
    <scope>NUCLEOTIDE SEQUENCE [LARGE SCALE GENOMIC DNA]</scope>
</reference>
<evidence type="ECO:0000256" key="8">
    <source>
        <dbReference type="ARBA" id="ARBA00023136"/>
    </source>
</evidence>
<dbReference type="InterPro" id="IPR023395">
    <property type="entry name" value="MCP_dom_sf"/>
</dbReference>
<dbReference type="EMBL" id="CALNXI010000119">
    <property type="protein sequence ID" value="CAH3019575.1"/>
    <property type="molecule type" value="Genomic_DNA"/>
</dbReference>
<evidence type="ECO:0000256" key="9">
    <source>
        <dbReference type="PROSITE-ProRule" id="PRU00282"/>
    </source>
</evidence>
<dbReference type="Gene3D" id="1.50.40.10">
    <property type="entry name" value="Mitochondrial carrier domain"/>
    <property type="match status" value="2"/>
</dbReference>
<evidence type="ECO:0000256" key="10">
    <source>
        <dbReference type="RuleBase" id="RU000488"/>
    </source>
</evidence>
<feature type="transmembrane region" description="Helical" evidence="11">
    <location>
        <begin position="214"/>
        <end position="231"/>
    </location>
</feature>
<evidence type="ECO:0000256" key="7">
    <source>
        <dbReference type="ARBA" id="ARBA00023128"/>
    </source>
</evidence>
<proteinExistence type="inferred from homology"/>
<protein>
    <recommendedName>
        <fullName evidence="14">Mitochondrial carrier protein</fullName>
    </recommendedName>
</protein>
<keyword evidence="5" id="KW-0677">Repeat</keyword>
<comment type="similarity">
    <text evidence="2 10">Belongs to the mitochondrial carrier (TC 2.A.29) family.</text>
</comment>
<sequence>MGEASVEMEHSEIHSPISYSIAGTVGGLFSVTVGHPLDTIKVRLQTTAILAQKTKFRGTFDCIMQTVRKEGALALFKGLSPHLLLSVPVASLTFWGYGMGLKLQSKDQNFDALTPVEIFNAGLISGTCVSAVVVPFYLVKCRLQVQQLSSASAHYEGPTSLAFHIFRTNGLRGLYRGLSANLLTAPATGCYFLSYEYLTRALLPAGISRDDVGSLPVLIAGGIAGTVWWLVGLPADVLTSRIWTAPEGKYPRGVRDALRELVRNEGVFALYKGIVPVLLRAAPEGAALFWGYEITLKAINWMSKTLSPTSE</sequence>